<dbReference type="AlphaFoldDB" id="A0A4Y9PHF4"/>
<evidence type="ECO:0000313" key="9">
    <source>
        <dbReference type="EMBL" id="TFV77973.1"/>
    </source>
</evidence>
<dbReference type="RefSeq" id="WP_135163193.1">
    <property type="nucleotide sequence ID" value="NZ_SPQS01000004.1"/>
</dbReference>
<dbReference type="SUPFAM" id="SSF82866">
    <property type="entry name" value="Multidrug efflux transporter AcrB transmembrane domain"/>
    <property type="match status" value="2"/>
</dbReference>
<dbReference type="FunFam" id="1.20.1640.10:FF:000001">
    <property type="entry name" value="Efflux pump membrane transporter"/>
    <property type="match status" value="1"/>
</dbReference>
<dbReference type="PANTHER" id="PTHR32063:SF14">
    <property type="entry name" value="BLL4319 PROTEIN"/>
    <property type="match status" value="1"/>
</dbReference>
<dbReference type="Gene3D" id="1.20.1640.10">
    <property type="entry name" value="Multidrug efflux transporter AcrB transmembrane domain"/>
    <property type="match status" value="2"/>
</dbReference>
<feature type="transmembrane region" description="Helical" evidence="8">
    <location>
        <begin position="874"/>
        <end position="896"/>
    </location>
</feature>
<feature type="transmembrane region" description="Helical" evidence="8">
    <location>
        <begin position="524"/>
        <end position="547"/>
    </location>
</feature>
<gene>
    <name evidence="9" type="ORF">E4K64_09080</name>
</gene>
<dbReference type="PRINTS" id="PR00702">
    <property type="entry name" value="ACRIFLAVINRP"/>
</dbReference>
<protein>
    <submittedName>
        <fullName evidence="9">Multidrug efflux protein</fullName>
    </submittedName>
</protein>
<evidence type="ECO:0000256" key="8">
    <source>
        <dbReference type="SAM" id="Phobius"/>
    </source>
</evidence>
<feature type="transmembrane region" description="Helical" evidence="8">
    <location>
        <begin position="462"/>
        <end position="481"/>
    </location>
</feature>
<feature type="transmembrane region" description="Helical" evidence="8">
    <location>
        <begin position="427"/>
        <end position="450"/>
    </location>
</feature>
<sequence length="1020" mass="108823">MRFTDIFIRRPVLALVVSALILVLGLRSMTTLSILQYPRTQNAIVTVSTTYAGADSDIIAGFITTPLENAIAQANGIDYMTSNSVTGSSTITVNLRLNYDSGKAMTEINAKVNSVLNQFPSGTQQPTLTLKVGQTIDAMYIGFASDVLAPNQITDYLTRVVQPRLQAVTGVQTAELLGAKKFALRAWLDPDKLAAYGLTASDVSTALSGNDYISGLGATKGRLVQVDLAASTNLHSLEQYRNLVVKTVNGAIIRLRDVANVTLGNDDYDSETRFNGKTAVYIGIQAAPTANLLDVINGVKAILPDIKAQLPNGLVGEVLYDSTDFVNSSIDEVVHSLVEAVLIVIVVVFLFLGSWRSVLIPVIAIPLSLIGTFGLMLLMGFSINLLTLLALVLAIGLVVDDAIIVVESVHRLIDEGVAPVEAAIQSARALASPIIAMTVVLIAVYVPVGFQGGLTGALFTEFAFTLAGAVTVSAVIALTLSPMNCAWLLRKTERDATNWEARLVRTIDHVLEWLSGAYRRRLEAVFATKPVVAVFALLLLAGIPWLYATSTSELAPDEDQGVVLSLTTSAPSATLQQRQFYSQQVYDLVAKRPETKTLFQIDTPTQAIGGWVLKPWDQRSLTTKTLQPDFQNLLNTIAGTRSVAFQPSPLPGSNGLPIQFVIGTTGSYNELDQVSRNFMVQALKSGQFIFLDTDLKIDRPQTLVSFDRDKAGDLGLKMSDLGGALATMLGGNYLDYFSLDGRSYKVIPQAKQNDRLTADQLLGYYIKASDNSMVPLSTVAHLENRTVPQSRNHFQQINAATISGVAMPTVSMGSALATLKDIAKSLPVGYTIDYGGASRQLEQESGGFVTTFAFAVIIIFLALAALFNSFLDPIVILVSVPMSLAGALIFISLGIGGASLNIYTQVGLLTLMGLVSKHGILMVEVANELRLEGKPATEAIIEAATIRLRPILMTTAAMVLGVVPLITASGAGAVSRYNMGLVIATGLSIGTLFTLFVVPVAYALIARSAPAPAAAETAPA</sequence>
<organism evidence="9 10">
    <name type="scientific">Bradyrhizobium frederickii</name>
    <dbReference type="NCBI Taxonomy" id="2560054"/>
    <lineage>
        <taxon>Bacteria</taxon>
        <taxon>Pseudomonadati</taxon>
        <taxon>Pseudomonadota</taxon>
        <taxon>Alphaproteobacteria</taxon>
        <taxon>Hyphomicrobiales</taxon>
        <taxon>Nitrobacteraceae</taxon>
        <taxon>Bradyrhizobium</taxon>
    </lineage>
</organism>
<feature type="transmembrane region" description="Helical" evidence="8">
    <location>
        <begin position="385"/>
        <end position="406"/>
    </location>
</feature>
<dbReference type="Gene3D" id="3.30.2090.10">
    <property type="entry name" value="Multidrug efflux transporter AcrB TolC docking domain, DN and DC subdomains"/>
    <property type="match status" value="2"/>
</dbReference>
<dbReference type="InterPro" id="IPR027463">
    <property type="entry name" value="AcrB_DN_DC_subdom"/>
</dbReference>
<dbReference type="Proteomes" id="UP000297700">
    <property type="component" value="Unassembled WGS sequence"/>
</dbReference>
<comment type="subcellular location">
    <subcellularLocation>
        <location evidence="1">Cell inner membrane</location>
        <topology evidence="1">Multi-pass membrane protein</topology>
    </subcellularLocation>
</comment>
<proteinExistence type="predicted"/>
<evidence type="ECO:0000256" key="2">
    <source>
        <dbReference type="ARBA" id="ARBA00022448"/>
    </source>
</evidence>
<dbReference type="PANTHER" id="PTHR32063">
    <property type="match status" value="1"/>
</dbReference>
<dbReference type="EMBL" id="SPQS01000004">
    <property type="protein sequence ID" value="TFV77973.1"/>
    <property type="molecule type" value="Genomic_DNA"/>
</dbReference>
<reference evidence="9 10" key="1">
    <citation type="submission" date="2019-03" db="EMBL/GenBank/DDBJ databases">
        <title>Bradyrhizobium strains diversity.</title>
        <authorList>
            <person name="Urquiaga M.C.O."/>
            <person name="Hungria M."/>
            <person name="Delamuta J.R.M."/>
            <person name="Klepa M.S."/>
        </authorList>
    </citation>
    <scope>NUCLEOTIDE SEQUENCE [LARGE SCALE GENOMIC DNA]</scope>
    <source>
        <strain evidence="9 10">CNPSo 3426</strain>
    </source>
</reference>
<dbReference type="GO" id="GO:0042910">
    <property type="term" value="F:xenobiotic transmembrane transporter activity"/>
    <property type="evidence" value="ECO:0007669"/>
    <property type="project" value="TreeGrafter"/>
</dbReference>
<evidence type="ECO:0000256" key="5">
    <source>
        <dbReference type="ARBA" id="ARBA00022692"/>
    </source>
</evidence>
<feature type="transmembrane region" description="Helical" evidence="8">
    <location>
        <begin position="333"/>
        <end position="352"/>
    </location>
</feature>
<dbReference type="Gene3D" id="3.30.70.1320">
    <property type="entry name" value="Multidrug efflux transporter AcrB pore domain like"/>
    <property type="match status" value="1"/>
</dbReference>
<keyword evidence="7 8" id="KW-0472">Membrane</keyword>
<evidence type="ECO:0000256" key="6">
    <source>
        <dbReference type="ARBA" id="ARBA00022989"/>
    </source>
</evidence>
<name>A0A4Y9PHF4_9BRAD</name>
<feature type="transmembrane region" description="Helical" evidence="8">
    <location>
        <begin position="359"/>
        <end position="379"/>
    </location>
</feature>
<evidence type="ECO:0000256" key="4">
    <source>
        <dbReference type="ARBA" id="ARBA00022519"/>
    </source>
</evidence>
<comment type="caution">
    <text evidence="9">The sequence shown here is derived from an EMBL/GenBank/DDBJ whole genome shotgun (WGS) entry which is preliminary data.</text>
</comment>
<evidence type="ECO:0000256" key="1">
    <source>
        <dbReference type="ARBA" id="ARBA00004429"/>
    </source>
</evidence>
<dbReference type="SUPFAM" id="SSF82714">
    <property type="entry name" value="Multidrug efflux transporter AcrB TolC docking domain, DN and DC subdomains"/>
    <property type="match status" value="2"/>
</dbReference>
<keyword evidence="3" id="KW-1003">Cell membrane</keyword>
<dbReference type="InterPro" id="IPR001036">
    <property type="entry name" value="Acrflvin-R"/>
</dbReference>
<evidence type="ECO:0000256" key="7">
    <source>
        <dbReference type="ARBA" id="ARBA00023136"/>
    </source>
</evidence>
<dbReference type="Gene3D" id="3.30.70.1440">
    <property type="entry name" value="Multidrug efflux transporter AcrB pore domain"/>
    <property type="match status" value="1"/>
</dbReference>
<feature type="transmembrane region" description="Helical" evidence="8">
    <location>
        <begin position="951"/>
        <end position="974"/>
    </location>
</feature>
<keyword evidence="2" id="KW-0813">Transport</keyword>
<feature type="transmembrane region" description="Helical" evidence="8">
    <location>
        <begin position="980"/>
        <end position="1005"/>
    </location>
</feature>
<dbReference type="SUPFAM" id="SSF82693">
    <property type="entry name" value="Multidrug efflux transporter AcrB pore domain, PN1, PN2, PC1 and PC2 subdomains"/>
    <property type="match status" value="3"/>
</dbReference>
<keyword evidence="6 8" id="KW-1133">Transmembrane helix</keyword>
<evidence type="ECO:0000313" key="10">
    <source>
        <dbReference type="Proteomes" id="UP000297700"/>
    </source>
</evidence>
<accession>A0A4Y9PHF4</accession>
<dbReference type="Gene3D" id="3.30.70.1430">
    <property type="entry name" value="Multidrug efflux transporter AcrB pore domain"/>
    <property type="match status" value="2"/>
</dbReference>
<keyword evidence="5 8" id="KW-0812">Transmembrane</keyword>
<keyword evidence="4" id="KW-0997">Cell inner membrane</keyword>
<evidence type="ECO:0000256" key="3">
    <source>
        <dbReference type="ARBA" id="ARBA00022475"/>
    </source>
</evidence>
<dbReference type="GO" id="GO:0005886">
    <property type="term" value="C:plasma membrane"/>
    <property type="evidence" value="ECO:0007669"/>
    <property type="project" value="UniProtKB-SubCell"/>
</dbReference>
<feature type="transmembrane region" description="Helical" evidence="8">
    <location>
        <begin position="847"/>
        <end position="867"/>
    </location>
</feature>
<dbReference type="Pfam" id="PF00873">
    <property type="entry name" value="ACR_tran"/>
    <property type="match status" value="1"/>
</dbReference>